<feature type="compositionally biased region" description="Pro residues" evidence="1">
    <location>
        <begin position="105"/>
        <end position="141"/>
    </location>
</feature>
<gene>
    <name evidence="2" type="ORF">PCOR1329_LOCUS73873</name>
</gene>
<sequence>EDFFCLPLAIPAVDSRVLCVEVVAPLRHATVQYGVYVPCWTTVGDVLAAVAELAGQPGVPMCLAVVTGRRVRRILPAQSEVGEVSAGDALVAYVVADSCSAEGAAPPPRPTAPPPAQEEPDAEPSPPPAAPPPVAEAAPLP</sequence>
<proteinExistence type="predicted"/>
<protein>
    <recommendedName>
        <fullName evidence="4">Ubiquitinyl hydrolase 1</fullName>
    </recommendedName>
</protein>
<feature type="non-terminal residue" evidence="2">
    <location>
        <position position="1"/>
    </location>
</feature>
<evidence type="ECO:0000256" key="1">
    <source>
        <dbReference type="SAM" id="MobiDB-lite"/>
    </source>
</evidence>
<dbReference type="Proteomes" id="UP001189429">
    <property type="component" value="Unassembled WGS sequence"/>
</dbReference>
<feature type="region of interest" description="Disordered" evidence="1">
    <location>
        <begin position="100"/>
        <end position="141"/>
    </location>
</feature>
<comment type="caution">
    <text evidence="2">The sequence shown here is derived from an EMBL/GenBank/DDBJ whole genome shotgun (WGS) entry which is preliminary data.</text>
</comment>
<organism evidence="2 3">
    <name type="scientific">Prorocentrum cordatum</name>
    <dbReference type="NCBI Taxonomy" id="2364126"/>
    <lineage>
        <taxon>Eukaryota</taxon>
        <taxon>Sar</taxon>
        <taxon>Alveolata</taxon>
        <taxon>Dinophyceae</taxon>
        <taxon>Prorocentrales</taxon>
        <taxon>Prorocentraceae</taxon>
        <taxon>Prorocentrum</taxon>
    </lineage>
</organism>
<feature type="non-terminal residue" evidence="2">
    <location>
        <position position="141"/>
    </location>
</feature>
<name>A0ABN9XAA2_9DINO</name>
<evidence type="ECO:0000313" key="3">
    <source>
        <dbReference type="Proteomes" id="UP001189429"/>
    </source>
</evidence>
<accession>A0ABN9XAA2</accession>
<reference evidence="2" key="1">
    <citation type="submission" date="2023-10" db="EMBL/GenBank/DDBJ databases">
        <authorList>
            <person name="Chen Y."/>
            <person name="Shah S."/>
            <person name="Dougan E. K."/>
            <person name="Thang M."/>
            <person name="Chan C."/>
        </authorList>
    </citation>
    <scope>NUCLEOTIDE SEQUENCE [LARGE SCALE GENOMIC DNA]</scope>
</reference>
<evidence type="ECO:0008006" key="4">
    <source>
        <dbReference type="Google" id="ProtNLM"/>
    </source>
</evidence>
<evidence type="ECO:0000313" key="2">
    <source>
        <dbReference type="EMBL" id="CAK0894983.1"/>
    </source>
</evidence>
<dbReference type="EMBL" id="CAUYUJ010019974">
    <property type="protein sequence ID" value="CAK0894983.1"/>
    <property type="molecule type" value="Genomic_DNA"/>
</dbReference>
<keyword evidence="3" id="KW-1185">Reference proteome</keyword>